<sequence length="123" mass="13817">VRTSQRTSAFLQKIAPGLDKDSLCEKGHIQKEIVLNLKQREKKWAELLVRGEATNSSHVDDKNEDDEDHDDIAWSEEQDESDDDDCSVSVLPKPGEASLSDIEDYGPYWNNSSVHTIPGSSFK</sequence>
<proteinExistence type="predicted"/>
<feature type="non-terminal residue" evidence="2">
    <location>
        <position position="123"/>
    </location>
</feature>
<evidence type="ECO:0000313" key="3">
    <source>
        <dbReference type="Proteomes" id="UP001159405"/>
    </source>
</evidence>
<accession>A0ABN8SFD1</accession>
<dbReference type="Proteomes" id="UP001159405">
    <property type="component" value="Unassembled WGS sequence"/>
</dbReference>
<feature type="compositionally biased region" description="Polar residues" evidence="1">
    <location>
        <begin position="109"/>
        <end position="123"/>
    </location>
</feature>
<gene>
    <name evidence="2" type="ORF">PLOB_00046642</name>
</gene>
<name>A0ABN8SFD1_9CNID</name>
<feature type="region of interest" description="Disordered" evidence="1">
    <location>
        <begin position="51"/>
        <end position="123"/>
    </location>
</feature>
<evidence type="ECO:0000256" key="1">
    <source>
        <dbReference type="SAM" id="MobiDB-lite"/>
    </source>
</evidence>
<reference evidence="2 3" key="1">
    <citation type="submission" date="2022-05" db="EMBL/GenBank/DDBJ databases">
        <authorList>
            <consortium name="Genoscope - CEA"/>
            <person name="William W."/>
        </authorList>
    </citation>
    <scope>NUCLEOTIDE SEQUENCE [LARGE SCALE GENOMIC DNA]</scope>
</reference>
<protein>
    <submittedName>
        <fullName evidence="2">Uncharacterized protein</fullName>
    </submittedName>
</protein>
<dbReference type="EMBL" id="CALNXK010000837">
    <property type="protein sequence ID" value="CAH3190285.1"/>
    <property type="molecule type" value="Genomic_DNA"/>
</dbReference>
<keyword evidence="3" id="KW-1185">Reference proteome</keyword>
<evidence type="ECO:0000313" key="2">
    <source>
        <dbReference type="EMBL" id="CAH3190285.1"/>
    </source>
</evidence>
<feature type="non-terminal residue" evidence="2">
    <location>
        <position position="1"/>
    </location>
</feature>
<organism evidence="2 3">
    <name type="scientific">Porites lobata</name>
    <dbReference type="NCBI Taxonomy" id="104759"/>
    <lineage>
        <taxon>Eukaryota</taxon>
        <taxon>Metazoa</taxon>
        <taxon>Cnidaria</taxon>
        <taxon>Anthozoa</taxon>
        <taxon>Hexacorallia</taxon>
        <taxon>Scleractinia</taxon>
        <taxon>Fungiina</taxon>
        <taxon>Poritidae</taxon>
        <taxon>Porites</taxon>
    </lineage>
</organism>
<comment type="caution">
    <text evidence="2">The sequence shown here is derived from an EMBL/GenBank/DDBJ whole genome shotgun (WGS) entry which is preliminary data.</text>
</comment>
<feature type="compositionally biased region" description="Acidic residues" evidence="1">
    <location>
        <begin position="62"/>
        <end position="86"/>
    </location>
</feature>